<dbReference type="PANTHER" id="PTHR12197">
    <property type="entry name" value="HISTONE-LYSINE N-METHYLTRANSFERASE SMYD"/>
    <property type="match status" value="1"/>
</dbReference>
<feature type="domain" description="SET" evidence="7">
    <location>
        <begin position="1"/>
        <end position="169"/>
    </location>
</feature>
<evidence type="ECO:0000256" key="3">
    <source>
        <dbReference type="ARBA" id="ARBA00022679"/>
    </source>
</evidence>
<gene>
    <name evidence="8" type="ORF">GSTENG00030369001</name>
</gene>
<evidence type="ECO:0000259" key="7">
    <source>
        <dbReference type="PROSITE" id="PS50280"/>
    </source>
</evidence>
<dbReference type="FunFam" id="2.170.270.10:FF:000013">
    <property type="entry name" value="Histone-lysine N-methyltransferase SMYD1 isoform 1"/>
    <property type="match status" value="1"/>
</dbReference>
<dbReference type="EMBL" id="CAAE01015003">
    <property type="protein sequence ID" value="CAG09169.1"/>
    <property type="molecule type" value="Genomic_DNA"/>
</dbReference>
<reference evidence="8" key="2">
    <citation type="submission" date="2004-02" db="EMBL/GenBank/DDBJ databases">
        <authorList>
            <consortium name="Genoscope"/>
            <consortium name="Whitehead Institute Centre for Genome Research"/>
        </authorList>
    </citation>
    <scope>NUCLEOTIDE SEQUENCE</scope>
</reference>
<keyword evidence="4" id="KW-0949">S-adenosyl-L-methionine</keyword>
<dbReference type="PROSITE" id="PS50280">
    <property type="entry name" value="SET"/>
    <property type="match status" value="1"/>
</dbReference>
<dbReference type="EC" id="2.1.1.354" evidence="1"/>
<dbReference type="GO" id="GO:0005634">
    <property type="term" value="C:nucleus"/>
    <property type="evidence" value="ECO:0007669"/>
    <property type="project" value="TreeGrafter"/>
</dbReference>
<accession>Q4RR13</accession>
<sequence length="361" mass="41004">MWEVQESLLLRRELPERRLGHAQAGVLRHDCVWREMVPVGDNPPGGADPHQEENAEGQMRVREAAAHRGDAVARGGRGQRGKGDDGGRCCRTASVFLQTSGDPWPQRPSHTLFSEDEELSHLGTAVYPDVALINHSCLPSVIVTYNGTSADVRAVRDMNPGDEVLISYIDVLYPTEDRNTRLRESYYFTCQCQECGSQSSDQAKLKLRKRSDPAEAEVINTMVRYARKCIREFRVFKNSNTPASTLLEMCEQSLDEMGAVFDESNVYMLHMMYQAMGVCLYMQDPDGALRYGEKIAKYYRKLYPAYSLNLSSLYLKLGRLYFGMERNSECISVLKKAKAIMEVTHGKNHFYVTELDRQMKE</sequence>
<dbReference type="InterPro" id="IPR011990">
    <property type="entry name" value="TPR-like_helical_dom_sf"/>
</dbReference>
<evidence type="ECO:0000256" key="1">
    <source>
        <dbReference type="ARBA" id="ARBA00012182"/>
    </source>
</evidence>
<keyword evidence="3" id="KW-0808">Transferase</keyword>
<dbReference type="GO" id="GO:0140999">
    <property type="term" value="F:histone H3K4 trimethyltransferase activity"/>
    <property type="evidence" value="ECO:0007669"/>
    <property type="project" value="UniProtKB-EC"/>
</dbReference>
<feature type="non-terminal residue" evidence="8">
    <location>
        <position position="361"/>
    </location>
</feature>
<organism evidence="8">
    <name type="scientific">Tetraodon nigroviridis</name>
    <name type="common">Spotted green pufferfish</name>
    <name type="synonym">Chelonodon nigroviridis</name>
    <dbReference type="NCBI Taxonomy" id="99883"/>
    <lineage>
        <taxon>Eukaryota</taxon>
        <taxon>Metazoa</taxon>
        <taxon>Chordata</taxon>
        <taxon>Craniata</taxon>
        <taxon>Vertebrata</taxon>
        <taxon>Euteleostomi</taxon>
        <taxon>Actinopterygii</taxon>
        <taxon>Neopterygii</taxon>
        <taxon>Teleostei</taxon>
        <taxon>Neoteleostei</taxon>
        <taxon>Acanthomorphata</taxon>
        <taxon>Eupercaria</taxon>
        <taxon>Tetraodontiformes</taxon>
        <taxon>Tetradontoidea</taxon>
        <taxon>Tetraodontidae</taxon>
        <taxon>Tetraodon</taxon>
    </lineage>
</organism>
<dbReference type="InterPro" id="IPR001214">
    <property type="entry name" value="SET_dom"/>
</dbReference>
<dbReference type="SUPFAM" id="SSF48452">
    <property type="entry name" value="TPR-like"/>
    <property type="match status" value="1"/>
</dbReference>
<evidence type="ECO:0000256" key="2">
    <source>
        <dbReference type="ARBA" id="ARBA00022603"/>
    </source>
</evidence>
<dbReference type="GO" id="GO:0032259">
    <property type="term" value="P:methylation"/>
    <property type="evidence" value="ECO:0007669"/>
    <property type="project" value="UniProtKB-KW"/>
</dbReference>
<dbReference type="PANTHER" id="PTHR12197:SF290">
    <property type="entry name" value="N-LYSINE METHYLTRANSFERASE SMYD2-B"/>
    <property type="match status" value="1"/>
</dbReference>
<dbReference type="KEGG" id="tng:GSTEN00030369G001"/>
<evidence type="ECO:0000256" key="5">
    <source>
        <dbReference type="ARBA" id="ARBA00047571"/>
    </source>
</evidence>
<dbReference type="InterPro" id="IPR050869">
    <property type="entry name" value="H3K4_H4K5_MeTrfase"/>
</dbReference>
<evidence type="ECO:0000256" key="6">
    <source>
        <dbReference type="SAM" id="MobiDB-lite"/>
    </source>
</evidence>
<comment type="catalytic activity">
    <reaction evidence="5">
        <text>L-lysyl(4)-[histone H3] + 3 S-adenosyl-L-methionine = N(6),N(6),N(6)-trimethyl-L-lysyl(4)-[histone H3] + 3 S-adenosyl-L-homocysteine + 3 H(+)</text>
        <dbReference type="Rhea" id="RHEA:60260"/>
        <dbReference type="Rhea" id="RHEA-COMP:15537"/>
        <dbReference type="Rhea" id="RHEA-COMP:15547"/>
        <dbReference type="ChEBI" id="CHEBI:15378"/>
        <dbReference type="ChEBI" id="CHEBI:29969"/>
        <dbReference type="ChEBI" id="CHEBI:57856"/>
        <dbReference type="ChEBI" id="CHEBI:59789"/>
        <dbReference type="ChEBI" id="CHEBI:61961"/>
        <dbReference type="EC" id="2.1.1.354"/>
    </reaction>
</comment>
<protein>
    <recommendedName>
        <fullName evidence="1">[histone H3]-lysine(4) N-trimethyltransferase</fullName>
        <ecNumber evidence="1">2.1.1.354</ecNumber>
    </recommendedName>
</protein>
<proteinExistence type="predicted"/>
<evidence type="ECO:0000256" key="4">
    <source>
        <dbReference type="ARBA" id="ARBA00022691"/>
    </source>
</evidence>
<evidence type="ECO:0000313" key="8">
    <source>
        <dbReference type="EMBL" id="CAG09169.1"/>
    </source>
</evidence>
<dbReference type="OrthoDB" id="5945798at2759"/>
<dbReference type="Gene3D" id="2.170.270.10">
    <property type="entry name" value="SET domain"/>
    <property type="match status" value="1"/>
</dbReference>
<keyword evidence="2" id="KW-0489">Methyltransferase</keyword>
<dbReference type="Gene3D" id="1.25.40.10">
    <property type="entry name" value="Tetratricopeptide repeat domain"/>
    <property type="match status" value="1"/>
</dbReference>
<reference evidence="8" key="1">
    <citation type="journal article" date="2004" name="Nature">
        <title>Genome duplication in the teleost fish Tetraodon nigroviridis reveals the early vertebrate proto-karyotype.</title>
        <authorList>
            <person name="Jaillon O."/>
            <person name="Aury J.-M."/>
            <person name="Brunet F."/>
            <person name="Petit J.-L."/>
            <person name="Stange-Thomann N."/>
            <person name="Mauceli E."/>
            <person name="Bouneau L."/>
            <person name="Fischer C."/>
            <person name="Ozouf-Costaz C."/>
            <person name="Bernot A."/>
            <person name="Nicaud S."/>
            <person name="Jaffe D."/>
            <person name="Fisher S."/>
            <person name="Lutfalla G."/>
            <person name="Dossat C."/>
            <person name="Segurens B."/>
            <person name="Dasilva C."/>
            <person name="Salanoubat M."/>
            <person name="Levy M."/>
            <person name="Boudet N."/>
            <person name="Castellano S."/>
            <person name="Anthouard V."/>
            <person name="Jubin C."/>
            <person name="Castelli V."/>
            <person name="Katinka M."/>
            <person name="Vacherie B."/>
            <person name="Biemont C."/>
            <person name="Skalli Z."/>
            <person name="Cattolico L."/>
            <person name="Poulain J."/>
            <person name="De Berardinis V."/>
            <person name="Cruaud C."/>
            <person name="Duprat S."/>
            <person name="Brottier P."/>
            <person name="Coutanceau J.-P."/>
            <person name="Gouzy J."/>
            <person name="Parra G."/>
            <person name="Lardier G."/>
            <person name="Chapple C."/>
            <person name="McKernan K.J."/>
            <person name="McEwan P."/>
            <person name="Bosak S."/>
            <person name="Kellis M."/>
            <person name="Volff J.-N."/>
            <person name="Guigo R."/>
            <person name="Zody M.C."/>
            <person name="Mesirov J."/>
            <person name="Lindblad-Toh K."/>
            <person name="Birren B."/>
            <person name="Nusbaum C."/>
            <person name="Kahn D."/>
            <person name="Robinson-Rechavi M."/>
            <person name="Laudet V."/>
            <person name="Schachter V."/>
            <person name="Quetier F."/>
            <person name="Saurin W."/>
            <person name="Scarpelli C."/>
            <person name="Wincker P."/>
            <person name="Lander E.S."/>
            <person name="Weissenbach J."/>
            <person name="Roest Crollius H."/>
        </authorList>
    </citation>
    <scope>NUCLEOTIDE SEQUENCE [LARGE SCALE GENOMIC DNA]</scope>
</reference>
<dbReference type="InterPro" id="IPR046341">
    <property type="entry name" value="SET_dom_sf"/>
</dbReference>
<name>Q4RR13_TETNG</name>
<feature type="region of interest" description="Disordered" evidence="6">
    <location>
        <begin position="67"/>
        <end position="86"/>
    </location>
</feature>
<dbReference type="AlphaFoldDB" id="Q4RR13"/>
<dbReference type="Pfam" id="PF00856">
    <property type="entry name" value="SET"/>
    <property type="match status" value="1"/>
</dbReference>
<dbReference type="SUPFAM" id="SSF82199">
    <property type="entry name" value="SET domain"/>
    <property type="match status" value="1"/>
</dbReference>